<proteinExistence type="predicted"/>
<protein>
    <submittedName>
        <fullName evidence="1">Uncharacterized protein</fullName>
    </submittedName>
</protein>
<dbReference type="Proteomes" id="UP000053095">
    <property type="component" value="Unassembled WGS sequence"/>
</dbReference>
<keyword evidence="2" id="KW-1185">Reference proteome</keyword>
<dbReference type="AlphaFoldDB" id="A0A478EBF9"/>
<sequence>MYGVERLDIFLNTSFLANGCIPRWHIRRLELVLRPPYWDLPVFPLSISENYHDIAMESTQYLEQLLQIENPCGFRLKIAVVVRRMFDFNPSIKGNVKFCRWFEVTLPLLARFYDAGFILEIEQVENSWLAFYTPSNILTPDTIFNWPREEWLFRIYDNSAFTLNTAGSSVNGTFEQEFDKVAITLKIAMGRLADGVDSIWNNVLRSNIRTTWEYLRNNSKAAVK</sequence>
<evidence type="ECO:0000313" key="2">
    <source>
        <dbReference type="Proteomes" id="UP000053095"/>
    </source>
</evidence>
<reference evidence="2" key="1">
    <citation type="journal article" date="2015" name="Genome Announc.">
        <title>Draft genome sequence of Talaromyces cellulolyticus strain Y-94, a source of lignocellulosic biomass-degrading enzymes.</title>
        <authorList>
            <person name="Fujii T."/>
            <person name="Koike H."/>
            <person name="Sawayama S."/>
            <person name="Yano S."/>
            <person name="Inoue H."/>
        </authorList>
    </citation>
    <scope>NUCLEOTIDE SEQUENCE [LARGE SCALE GENOMIC DNA]</scope>
    <source>
        <strain evidence="2">Y-94</strain>
    </source>
</reference>
<organism evidence="1 2">
    <name type="scientific">Talaromyces pinophilus</name>
    <name type="common">Penicillium pinophilum</name>
    <dbReference type="NCBI Taxonomy" id="128442"/>
    <lineage>
        <taxon>Eukaryota</taxon>
        <taxon>Fungi</taxon>
        <taxon>Dikarya</taxon>
        <taxon>Ascomycota</taxon>
        <taxon>Pezizomycotina</taxon>
        <taxon>Eurotiomycetes</taxon>
        <taxon>Eurotiomycetidae</taxon>
        <taxon>Eurotiales</taxon>
        <taxon>Trichocomaceae</taxon>
        <taxon>Talaromyces</taxon>
        <taxon>Talaromyces sect. Talaromyces</taxon>
    </lineage>
</organism>
<name>A0A478EBF9_TALPI</name>
<dbReference type="EMBL" id="DF933840">
    <property type="protein sequence ID" value="GAM42692.1"/>
    <property type="molecule type" value="Genomic_DNA"/>
</dbReference>
<accession>A0A478EBF9</accession>
<evidence type="ECO:0000313" key="1">
    <source>
        <dbReference type="EMBL" id="GAM42692.1"/>
    </source>
</evidence>
<gene>
    <name evidence="1" type="ORF">TCE0_044r16913</name>
</gene>